<dbReference type="EMBL" id="JACHEP010000020">
    <property type="protein sequence ID" value="MBB5325715.1"/>
    <property type="molecule type" value="Genomic_DNA"/>
</dbReference>
<dbReference type="PANTHER" id="PTHR15108">
    <property type="entry name" value="N-ACYLGLUCOSAMINE-2-EPIMERASE"/>
    <property type="match status" value="1"/>
</dbReference>
<evidence type="ECO:0000313" key="5">
    <source>
        <dbReference type="EMBL" id="MBB5325715.1"/>
    </source>
</evidence>
<gene>
    <name evidence="5" type="ORF">HNQ34_002816</name>
</gene>
<dbReference type="Gene3D" id="1.50.10.10">
    <property type="match status" value="1"/>
</dbReference>
<accession>A0A7W8IS25</accession>
<dbReference type="Proteomes" id="UP000520011">
    <property type="component" value="Unassembled WGS sequence"/>
</dbReference>
<comment type="catalytic activity">
    <reaction evidence="1 4">
        <text>D-cellobiose = beta-D-glucosyl-(1-&gt;4)-D-mannopyranose</text>
        <dbReference type="Rhea" id="RHEA:23384"/>
        <dbReference type="ChEBI" id="CHEBI:17057"/>
        <dbReference type="ChEBI" id="CHEBI:47931"/>
        <dbReference type="EC" id="5.1.3.11"/>
    </reaction>
</comment>
<keyword evidence="3 4" id="KW-0413">Isomerase</keyword>
<evidence type="ECO:0000313" key="6">
    <source>
        <dbReference type="Proteomes" id="UP000520011"/>
    </source>
</evidence>
<dbReference type="GO" id="GO:0005975">
    <property type="term" value="P:carbohydrate metabolic process"/>
    <property type="evidence" value="ECO:0007669"/>
    <property type="project" value="InterPro"/>
</dbReference>
<protein>
    <recommendedName>
        <fullName evidence="4">Cellobiose 2-epimerase</fullName>
        <shortName evidence="4">CE</shortName>
        <ecNumber evidence="4">5.1.3.11</ecNumber>
    </recommendedName>
</protein>
<dbReference type="EC" id="5.1.3.11" evidence="4"/>
<evidence type="ECO:0000256" key="4">
    <source>
        <dbReference type="HAMAP-Rule" id="MF_00929"/>
    </source>
</evidence>
<dbReference type="GO" id="GO:0047736">
    <property type="term" value="F:cellobiose epimerase activity"/>
    <property type="evidence" value="ECO:0007669"/>
    <property type="project" value="UniProtKB-UniRule"/>
</dbReference>
<keyword evidence="6" id="KW-1185">Reference proteome</keyword>
<dbReference type="InterPro" id="IPR008928">
    <property type="entry name" value="6-hairpin_glycosidase_sf"/>
</dbReference>
<comment type="caution">
    <text evidence="5">The sequence shown here is derived from an EMBL/GenBank/DDBJ whole genome shotgun (WGS) entry which is preliminary data.</text>
</comment>
<dbReference type="HAMAP" id="MF_00929">
    <property type="entry name" value="Cellobiose_2_epim"/>
    <property type="match status" value="1"/>
</dbReference>
<dbReference type="InterPro" id="IPR028584">
    <property type="entry name" value="Cellobiose_2_epim"/>
</dbReference>
<dbReference type="InterPro" id="IPR012341">
    <property type="entry name" value="6hp_glycosidase-like_sf"/>
</dbReference>
<dbReference type="Pfam" id="PF07221">
    <property type="entry name" value="GlcNAc_2-epim"/>
    <property type="match status" value="1"/>
</dbReference>
<comment type="similarity">
    <text evidence="2">Belongs to the N-acylglucosamine 2-epimerase family.</text>
</comment>
<name>A0A7W8IS25_9BACL</name>
<dbReference type="SUPFAM" id="SSF48208">
    <property type="entry name" value="Six-hairpin glycosidases"/>
    <property type="match status" value="1"/>
</dbReference>
<dbReference type="InterPro" id="IPR010819">
    <property type="entry name" value="AGE/CE"/>
</dbReference>
<dbReference type="RefSeq" id="WP_312856134.1">
    <property type="nucleotide sequence ID" value="NZ_JACHEP010000020.1"/>
</dbReference>
<evidence type="ECO:0000256" key="3">
    <source>
        <dbReference type="ARBA" id="ARBA00023235"/>
    </source>
</evidence>
<dbReference type="AlphaFoldDB" id="A0A7W8IS25"/>
<sequence>MLTLVREVENELFEHILPFWEKLVDYEYGGIYGKVDFDLRVDQQADKGGIVTSRFLWTFSSAYRVTRNEKYLQIANHLYQFLVENIYDDEYDGLYWLVNYKGEPKDTRKHVYTQSFGIYALSEYYRAKNDENALKLAKNLYFLIENKGFDPKNNAYKEEFDREWNEMPNEMLSENGVLADITMNTHIHVLEAYTNLYKVWSNEQLKERIENLLHILYHNIYDQNSKFLGVFFDKNWNSLIDMKSFGHDIEASWLIDEALKTIGLEKEEYVQMVIDIAYNIAHTAIQADGSLINEQVDDKIDTSRVWWVQAEAMVGFLNAYERTKDVKFLELVKNLWEYTKKYIIDHRDNGEWYWSVDENGIPSKKNICDPWKASYHNGRFCLEVIERMKGK</sequence>
<organism evidence="5 6">
    <name type="scientific">Anoxybacteroides tepidamans</name>
    <dbReference type="NCBI Taxonomy" id="265948"/>
    <lineage>
        <taxon>Bacteria</taxon>
        <taxon>Bacillati</taxon>
        <taxon>Bacillota</taxon>
        <taxon>Bacilli</taxon>
        <taxon>Bacillales</taxon>
        <taxon>Anoxybacillaceae</taxon>
        <taxon>Anoxybacteroides</taxon>
    </lineage>
</organism>
<evidence type="ECO:0000256" key="1">
    <source>
        <dbReference type="ARBA" id="ARBA00001470"/>
    </source>
</evidence>
<proteinExistence type="inferred from homology"/>
<comment type="similarity">
    <text evidence="4">Belongs to the cellobiose 2-epimerase family.</text>
</comment>
<reference evidence="5 6" key="1">
    <citation type="submission" date="2020-08" db="EMBL/GenBank/DDBJ databases">
        <title>Genomic Encyclopedia of Type Strains, Phase IV (KMG-IV): sequencing the most valuable type-strain genomes for metagenomic binning, comparative biology and taxonomic classification.</title>
        <authorList>
            <person name="Goeker M."/>
        </authorList>
    </citation>
    <scope>NUCLEOTIDE SEQUENCE [LARGE SCALE GENOMIC DNA]</scope>
    <source>
        <strain evidence="5 6">DSM 16325</strain>
    </source>
</reference>
<comment type="function">
    <text evidence="4">Catalyzes the reversible epimerization of cellobiose to 4-O-beta-D-glucopyranosyl-D-mannose (Glc-Man).</text>
</comment>
<evidence type="ECO:0000256" key="2">
    <source>
        <dbReference type="ARBA" id="ARBA00008558"/>
    </source>
</evidence>